<dbReference type="Proteomes" id="UP001042704">
    <property type="component" value="Chromosome"/>
</dbReference>
<dbReference type="GeneID" id="76424284"/>
<feature type="domain" description="Acyltransferase 3" evidence="2">
    <location>
        <begin position="9"/>
        <end position="311"/>
    </location>
</feature>
<keyword evidence="3" id="KW-0808">Transferase</keyword>
<dbReference type="PANTHER" id="PTHR23028:SF53">
    <property type="entry name" value="ACYL_TRANSF_3 DOMAIN-CONTAINING PROTEIN"/>
    <property type="match status" value="1"/>
</dbReference>
<keyword evidence="1" id="KW-0472">Membrane</keyword>
<dbReference type="InterPro" id="IPR050879">
    <property type="entry name" value="Acyltransferase_3"/>
</dbReference>
<organism evidence="3 4">
    <name type="scientific">Methanofollis aquaemaris</name>
    <dbReference type="NCBI Taxonomy" id="126734"/>
    <lineage>
        <taxon>Archaea</taxon>
        <taxon>Methanobacteriati</taxon>
        <taxon>Methanobacteriota</taxon>
        <taxon>Stenosarchaea group</taxon>
        <taxon>Methanomicrobia</taxon>
        <taxon>Methanomicrobiales</taxon>
        <taxon>Methanomicrobiaceae</taxon>
        <taxon>Methanofollis</taxon>
    </lineage>
</organism>
<feature type="transmembrane region" description="Helical" evidence="1">
    <location>
        <begin position="43"/>
        <end position="67"/>
    </location>
</feature>
<feature type="transmembrane region" description="Helical" evidence="1">
    <location>
        <begin position="296"/>
        <end position="318"/>
    </location>
</feature>
<evidence type="ECO:0000259" key="2">
    <source>
        <dbReference type="Pfam" id="PF01757"/>
    </source>
</evidence>
<dbReference type="EMBL" id="CP036172">
    <property type="protein sequence ID" value="QSZ67440.1"/>
    <property type="molecule type" value="Genomic_DNA"/>
</dbReference>
<protein>
    <submittedName>
        <fullName evidence="3">Acyltransferase</fullName>
    </submittedName>
</protein>
<gene>
    <name evidence="3" type="ORF">RJ40_07940</name>
</gene>
<keyword evidence="1" id="KW-1133">Transmembrane helix</keyword>
<sequence>MTSARHENNFDFLRLASALIIIISHAFALQIGYESMYRYDPMIYIGTTALASLFVISGYLISLSWIHQPDIKRFMWKRILRVFPGLIPVIIFTLFVVGPIATTFSLHDYFGALLSPGSLISLPFFYNGACIGLFDQNPVTFVNASLWTIPVEFGMYILVALLGVAGYLRKKWLILSLIAVNFLGWVVLYPDPSLSKIRFTLYFLIGAYLAIHHPDHRYHPVMACILGALLVMAASSPLYEFVALFAVPYIVLCVAHLRITPLNNFGEKGDFSYGMYIYAYPVQQAIVVLLGTALPLWFFCLLSISLTFPLAYLSWNLIEKRALALKQIEMGPGLFPWPEERLFFK</sequence>
<keyword evidence="3" id="KW-0012">Acyltransferase</keyword>
<feature type="transmembrane region" description="Helical" evidence="1">
    <location>
        <begin position="144"/>
        <end position="165"/>
    </location>
</feature>
<dbReference type="Pfam" id="PF01757">
    <property type="entry name" value="Acyl_transf_3"/>
    <property type="match status" value="1"/>
</dbReference>
<reference evidence="3" key="1">
    <citation type="journal article" date="2001" name="Int. J. Syst. Evol. Microbiol.">
        <title>Methanofollis aquaemaris sp. nov., a methanogen isolated from an aquaculture fish pond.</title>
        <authorList>
            <person name="Lai M.C."/>
            <person name="Chen S.C."/>
        </authorList>
    </citation>
    <scope>NUCLEOTIDE SEQUENCE</scope>
    <source>
        <strain evidence="3">N2F9704</strain>
    </source>
</reference>
<dbReference type="KEGG" id="maqe:RJ40_07940"/>
<dbReference type="RefSeq" id="WP_265580329.1">
    <property type="nucleotide sequence ID" value="NZ_CP036172.1"/>
</dbReference>
<reference evidence="3" key="2">
    <citation type="submission" date="2019-02" db="EMBL/GenBank/DDBJ databases">
        <authorList>
            <person name="Chen S.-C."/>
            <person name="Chien H.-H."/>
            <person name="Lai M.-C."/>
        </authorList>
    </citation>
    <scope>NUCLEOTIDE SEQUENCE</scope>
    <source>
        <strain evidence="3">N2F9704</strain>
    </source>
</reference>
<feature type="transmembrane region" description="Helical" evidence="1">
    <location>
        <begin position="195"/>
        <end position="211"/>
    </location>
</feature>
<evidence type="ECO:0000313" key="4">
    <source>
        <dbReference type="Proteomes" id="UP001042704"/>
    </source>
</evidence>
<feature type="transmembrane region" description="Helical" evidence="1">
    <location>
        <begin position="241"/>
        <end position="259"/>
    </location>
</feature>
<dbReference type="PANTHER" id="PTHR23028">
    <property type="entry name" value="ACETYLTRANSFERASE"/>
    <property type="match status" value="1"/>
</dbReference>
<name>A0A8A3S6Z5_9EURY</name>
<accession>A0A8A3S6Z5</accession>
<dbReference type="InterPro" id="IPR002656">
    <property type="entry name" value="Acyl_transf_3_dom"/>
</dbReference>
<keyword evidence="4" id="KW-1185">Reference proteome</keyword>
<feature type="transmembrane region" description="Helical" evidence="1">
    <location>
        <begin position="172"/>
        <end position="189"/>
    </location>
</feature>
<dbReference type="GO" id="GO:0016747">
    <property type="term" value="F:acyltransferase activity, transferring groups other than amino-acyl groups"/>
    <property type="evidence" value="ECO:0007669"/>
    <property type="project" value="InterPro"/>
</dbReference>
<proteinExistence type="predicted"/>
<keyword evidence="1" id="KW-0812">Transmembrane</keyword>
<feature type="transmembrane region" description="Helical" evidence="1">
    <location>
        <begin position="12"/>
        <end position="31"/>
    </location>
</feature>
<evidence type="ECO:0000256" key="1">
    <source>
        <dbReference type="SAM" id="Phobius"/>
    </source>
</evidence>
<evidence type="ECO:0000313" key="3">
    <source>
        <dbReference type="EMBL" id="QSZ67440.1"/>
    </source>
</evidence>
<dbReference type="GO" id="GO:0016020">
    <property type="term" value="C:membrane"/>
    <property type="evidence" value="ECO:0007669"/>
    <property type="project" value="TreeGrafter"/>
</dbReference>
<dbReference type="AlphaFoldDB" id="A0A8A3S6Z5"/>
<feature type="transmembrane region" description="Helical" evidence="1">
    <location>
        <begin position="79"/>
        <end position="101"/>
    </location>
</feature>
<dbReference type="GO" id="GO:0000271">
    <property type="term" value="P:polysaccharide biosynthetic process"/>
    <property type="evidence" value="ECO:0007669"/>
    <property type="project" value="TreeGrafter"/>
</dbReference>